<feature type="region of interest" description="Disordered" evidence="4">
    <location>
        <begin position="125"/>
        <end position="163"/>
    </location>
</feature>
<gene>
    <name evidence="6 7 8 9 10 11" type="primary">LOC116944131</name>
</gene>
<dbReference type="GO" id="GO:0005874">
    <property type="term" value="C:microtubule"/>
    <property type="evidence" value="ECO:0007669"/>
    <property type="project" value="TreeGrafter"/>
</dbReference>
<feature type="compositionally biased region" description="Basic and acidic residues" evidence="4">
    <location>
        <begin position="138"/>
        <end position="157"/>
    </location>
</feature>
<evidence type="ECO:0000256" key="1">
    <source>
        <dbReference type="ARBA" id="ARBA00004496"/>
    </source>
</evidence>
<evidence type="ECO:0000313" key="9">
    <source>
        <dbReference type="RefSeq" id="XP_032813478.1"/>
    </source>
</evidence>
<dbReference type="PANTHER" id="PTHR12932:SF9">
    <property type="entry name" value="TUBULIN POLYMERIZATION-PROMOTING PROTEIN HOMOLOG"/>
    <property type="match status" value="1"/>
</dbReference>
<name>A0AAJ7TAP1_PETMA</name>
<dbReference type="Gene3D" id="1.10.238.10">
    <property type="entry name" value="EF-hand"/>
    <property type="match status" value="1"/>
</dbReference>
<dbReference type="RefSeq" id="XP_032813480.1">
    <property type="nucleotide sequence ID" value="XM_032957589.1"/>
</dbReference>
<dbReference type="RefSeq" id="XP_032813478.1">
    <property type="nucleotide sequence ID" value="XM_032957587.1"/>
</dbReference>
<dbReference type="InterPro" id="IPR011992">
    <property type="entry name" value="EF-hand-dom_pair"/>
</dbReference>
<dbReference type="Pfam" id="PF05517">
    <property type="entry name" value="p25-alpha"/>
    <property type="match status" value="1"/>
</dbReference>
<dbReference type="Proteomes" id="UP001318040">
    <property type="component" value="Chromosome 20"/>
</dbReference>
<dbReference type="RefSeq" id="XP_032813475.1">
    <property type="nucleotide sequence ID" value="XM_032957584.1"/>
</dbReference>
<dbReference type="PANTHER" id="PTHR12932">
    <property type="entry name" value="P25 ALPHA-RELATED"/>
    <property type="match status" value="1"/>
</dbReference>
<evidence type="ECO:0000256" key="4">
    <source>
        <dbReference type="SAM" id="MobiDB-lite"/>
    </source>
</evidence>
<dbReference type="GeneID" id="116944131"/>
<dbReference type="RefSeq" id="XP_032813479.1">
    <property type="nucleotide sequence ID" value="XM_032957588.1"/>
</dbReference>
<organism evidence="5 11">
    <name type="scientific">Petromyzon marinus</name>
    <name type="common">Sea lamprey</name>
    <dbReference type="NCBI Taxonomy" id="7757"/>
    <lineage>
        <taxon>Eukaryota</taxon>
        <taxon>Metazoa</taxon>
        <taxon>Chordata</taxon>
        <taxon>Craniata</taxon>
        <taxon>Vertebrata</taxon>
        <taxon>Cyclostomata</taxon>
        <taxon>Hyperoartia</taxon>
        <taxon>Petromyzontiformes</taxon>
        <taxon>Petromyzontidae</taxon>
        <taxon>Petromyzon</taxon>
    </lineage>
</organism>
<proteinExistence type="inferred from homology"/>
<dbReference type="GO" id="GO:0015631">
    <property type="term" value="F:tubulin binding"/>
    <property type="evidence" value="ECO:0007669"/>
    <property type="project" value="InterPro"/>
</dbReference>
<dbReference type="RefSeq" id="XP_032813477.1">
    <property type="nucleotide sequence ID" value="XM_032957586.1"/>
</dbReference>
<dbReference type="SUPFAM" id="SSF47473">
    <property type="entry name" value="EF-hand"/>
    <property type="match status" value="1"/>
</dbReference>
<evidence type="ECO:0000313" key="7">
    <source>
        <dbReference type="RefSeq" id="XP_032813476.1"/>
    </source>
</evidence>
<dbReference type="FunFam" id="1.10.238.10:FF:000057">
    <property type="entry name" value="Tubulin polymerization-promoting protein family member 3"/>
    <property type="match status" value="1"/>
</dbReference>
<dbReference type="InterPro" id="IPR008907">
    <property type="entry name" value="TPP/p25"/>
</dbReference>
<sequence length="187" mass="20429">MAEGEVDIASLEDSFKKFAVLGDTKATGKELNGKNFAKLCKDCKVIDGKAITSTDVDIAFSKVKQKAARVITFEEFKEALQQLSCKRFKDKDEQEALEETYKLIAGKSPIIHGVTKATNKGGVGRLTDPSKYTGTHKMRFDETGKGKGKAGREDIPDTRGYVHSYRDAGTYDQKVKGAVASPNAKKT</sequence>
<dbReference type="AlphaFoldDB" id="A0AAJ7TAP1"/>
<keyword evidence="5" id="KW-1185">Reference proteome</keyword>
<comment type="subcellular location">
    <subcellularLocation>
        <location evidence="1">Cytoplasm</location>
    </subcellularLocation>
</comment>
<dbReference type="GO" id="GO:0032273">
    <property type="term" value="P:positive regulation of protein polymerization"/>
    <property type="evidence" value="ECO:0007669"/>
    <property type="project" value="TreeGrafter"/>
</dbReference>
<accession>A0AAJ7TAP1</accession>
<evidence type="ECO:0000313" key="8">
    <source>
        <dbReference type="RefSeq" id="XP_032813477.1"/>
    </source>
</evidence>
<dbReference type="GO" id="GO:0001578">
    <property type="term" value="P:microtubule bundle formation"/>
    <property type="evidence" value="ECO:0007669"/>
    <property type="project" value="TreeGrafter"/>
</dbReference>
<dbReference type="GO" id="GO:0046785">
    <property type="term" value="P:microtubule polymerization"/>
    <property type="evidence" value="ECO:0007669"/>
    <property type="project" value="InterPro"/>
</dbReference>
<evidence type="ECO:0000313" key="11">
    <source>
        <dbReference type="RefSeq" id="XP_032813480.1"/>
    </source>
</evidence>
<protein>
    <submittedName>
        <fullName evidence="6 7">Tubulin polymerization-promoting protein family member 3-like</fullName>
    </submittedName>
</protein>
<evidence type="ECO:0000313" key="6">
    <source>
        <dbReference type="RefSeq" id="XP_032813475.1"/>
    </source>
</evidence>
<evidence type="ECO:0000313" key="5">
    <source>
        <dbReference type="Proteomes" id="UP001318040"/>
    </source>
</evidence>
<comment type="similarity">
    <text evidence="2">Belongs to the TPPP family.</text>
</comment>
<reference evidence="6 7" key="1">
    <citation type="submission" date="2025-04" db="UniProtKB">
        <authorList>
            <consortium name="RefSeq"/>
        </authorList>
    </citation>
    <scope>IDENTIFICATION</scope>
    <source>
        <tissue evidence="6 7">Sperm</tissue>
    </source>
</reference>
<evidence type="ECO:0000256" key="3">
    <source>
        <dbReference type="ARBA" id="ARBA00022490"/>
    </source>
</evidence>
<evidence type="ECO:0000256" key="2">
    <source>
        <dbReference type="ARBA" id="ARBA00010994"/>
    </source>
</evidence>
<dbReference type="GO" id="GO:0005737">
    <property type="term" value="C:cytoplasm"/>
    <property type="evidence" value="ECO:0007669"/>
    <property type="project" value="UniProtKB-SubCell"/>
</dbReference>
<dbReference type="KEGG" id="pmrn:116944131"/>
<keyword evidence="3" id="KW-0963">Cytoplasm</keyword>
<evidence type="ECO:0000313" key="10">
    <source>
        <dbReference type="RefSeq" id="XP_032813479.1"/>
    </source>
</evidence>
<dbReference type="RefSeq" id="XP_032813476.1">
    <property type="nucleotide sequence ID" value="XM_032957585.1"/>
</dbReference>